<dbReference type="STRING" id="54915.ADS79_11525"/>
<dbReference type="EMBL" id="LGIQ01000007">
    <property type="protein sequence ID" value="KNB72490.1"/>
    <property type="molecule type" value="Genomic_DNA"/>
</dbReference>
<accession>A0A0K9YW66</accession>
<dbReference type="Gene3D" id="2.60.40.790">
    <property type="match status" value="1"/>
</dbReference>
<dbReference type="AlphaFoldDB" id="A0A0K9YW66"/>
<dbReference type="RefSeq" id="WP_049738543.1">
    <property type="nucleotide sequence ID" value="NZ_BJON01000016.1"/>
</dbReference>
<protein>
    <submittedName>
        <fullName evidence="5">Molecular chaperone (Small heat shock protein)</fullName>
    </submittedName>
</protein>
<dbReference type="CDD" id="cd06464">
    <property type="entry name" value="ACD_sHsps-like"/>
    <property type="match status" value="1"/>
</dbReference>
<dbReference type="PROSITE" id="PS01031">
    <property type="entry name" value="SHSP"/>
    <property type="match status" value="1"/>
</dbReference>
<evidence type="ECO:0000256" key="2">
    <source>
        <dbReference type="RuleBase" id="RU003616"/>
    </source>
</evidence>
<evidence type="ECO:0000313" key="5">
    <source>
        <dbReference type="EMBL" id="KNB72490.1"/>
    </source>
</evidence>
<dbReference type="InterPro" id="IPR008978">
    <property type="entry name" value="HSP20-like_chaperone"/>
</dbReference>
<evidence type="ECO:0000259" key="3">
    <source>
        <dbReference type="PROSITE" id="PS01031"/>
    </source>
</evidence>
<dbReference type="Pfam" id="PF00011">
    <property type="entry name" value="HSP20"/>
    <property type="match status" value="1"/>
</dbReference>
<reference evidence="5" key="2">
    <citation type="submission" date="2015-07" db="EMBL/GenBank/DDBJ databases">
        <title>MeaNS - Measles Nucleotide Surveillance Program.</title>
        <authorList>
            <person name="Tran T."/>
            <person name="Druce J."/>
        </authorList>
    </citation>
    <scope>NUCLEOTIDE SEQUENCE</scope>
    <source>
        <strain evidence="5">DSM 9887</strain>
    </source>
</reference>
<dbReference type="InterPro" id="IPR031107">
    <property type="entry name" value="Small_HSP"/>
</dbReference>
<dbReference type="PATRIC" id="fig|54915.3.peg.1265"/>
<comment type="caution">
    <text evidence="5">The sequence shown here is derived from an EMBL/GenBank/DDBJ whole genome shotgun (WGS) entry which is preliminary data.</text>
</comment>
<dbReference type="OrthoDB" id="1806521at2"/>
<dbReference type="Proteomes" id="UP000036834">
    <property type="component" value="Unassembled WGS sequence"/>
</dbReference>
<organism evidence="5 6">
    <name type="scientific">Brevibacillus reuszeri</name>
    <dbReference type="NCBI Taxonomy" id="54915"/>
    <lineage>
        <taxon>Bacteria</taxon>
        <taxon>Bacillati</taxon>
        <taxon>Bacillota</taxon>
        <taxon>Bacilli</taxon>
        <taxon>Bacillales</taxon>
        <taxon>Paenibacillaceae</taxon>
        <taxon>Brevibacillus</taxon>
    </lineage>
</organism>
<comment type="similarity">
    <text evidence="1 2">Belongs to the small heat shock protein (HSP20) family.</text>
</comment>
<dbReference type="SUPFAM" id="SSF49764">
    <property type="entry name" value="HSP20-like chaperones"/>
    <property type="match status" value="1"/>
</dbReference>
<dbReference type="EMBL" id="BJON01000016">
    <property type="protein sequence ID" value="GED70650.1"/>
    <property type="molecule type" value="Genomic_DNA"/>
</dbReference>
<dbReference type="Proteomes" id="UP000319578">
    <property type="component" value="Unassembled WGS sequence"/>
</dbReference>
<sequence length="209" mass="24074">MKNLRETMKQLQKTSESLSRLSMDQEHPWKALSQMNQILDTNFWDNLVKLNNHSIQNPQAQAKPIVPTVKKAKNKGKDKAKQAAPVRERQQPTVVRINETDDFPLIDIFQTDKLVIVCCELPGFARDSLEVSLTDQRTLELSGEIKEPAYNRSRIQTERYCGPFHREIELPVPVSANGMKAKYEDGLLELILARDHSFRERKTTYKANL</sequence>
<gene>
    <name evidence="5" type="ORF">ADS79_11525</name>
    <name evidence="4" type="ORF">BRE01_43520</name>
</gene>
<proteinExistence type="inferred from homology"/>
<feature type="domain" description="SHSP" evidence="3">
    <location>
        <begin position="97"/>
        <end position="209"/>
    </location>
</feature>
<dbReference type="InterPro" id="IPR002068">
    <property type="entry name" value="A-crystallin/Hsp20_dom"/>
</dbReference>
<reference evidence="4 7" key="3">
    <citation type="submission" date="2019-06" db="EMBL/GenBank/DDBJ databases">
        <title>Whole genome shotgun sequence of Brevibacillus reuszeri NBRC 15719.</title>
        <authorList>
            <person name="Hosoyama A."/>
            <person name="Uohara A."/>
            <person name="Ohji S."/>
            <person name="Ichikawa N."/>
        </authorList>
    </citation>
    <scope>NUCLEOTIDE SEQUENCE [LARGE SCALE GENOMIC DNA]</scope>
    <source>
        <strain evidence="4 7">NBRC 15719</strain>
    </source>
</reference>
<evidence type="ECO:0000313" key="4">
    <source>
        <dbReference type="EMBL" id="GED70650.1"/>
    </source>
</evidence>
<reference evidence="6" key="1">
    <citation type="submission" date="2015-07" db="EMBL/GenBank/DDBJ databases">
        <title>Genome sequencing project for genomic taxonomy and phylogenomics of Bacillus-like bacteria.</title>
        <authorList>
            <person name="Liu B."/>
            <person name="Wang J."/>
            <person name="Zhu Y."/>
            <person name="Liu G."/>
            <person name="Chen Q."/>
            <person name="Chen Z."/>
            <person name="Lan J."/>
            <person name="Che J."/>
            <person name="Ge C."/>
            <person name="Shi H."/>
            <person name="Pan Z."/>
            <person name="Liu X."/>
        </authorList>
    </citation>
    <scope>NUCLEOTIDE SEQUENCE [LARGE SCALE GENOMIC DNA]</scope>
    <source>
        <strain evidence="6">DSM 9887</strain>
    </source>
</reference>
<evidence type="ECO:0000256" key="1">
    <source>
        <dbReference type="PROSITE-ProRule" id="PRU00285"/>
    </source>
</evidence>
<name>A0A0K9YW66_9BACL</name>
<evidence type="ECO:0000313" key="6">
    <source>
        <dbReference type="Proteomes" id="UP000036834"/>
    </source>
</evidence>
<dbReference type="PANTHER" id="PTHR11527">
    <property type="entry name" value="HEAT-SHOCK PROTEIN 20 FAMILY MEMBER"/>
    <property type="match status" value="1"/>
</dbReference>
<keyword evidence="5" id="KW-0346">Stress response</keyword>
<keyword evidence="7" id="KW-1185">Reference proteome</keyword>
<evidence type="ECO:0000313" key="7">
    <source>
        <dbReference type="Proteomes" id="UP000319578"/>
    </source>
</evidence>